<gene>
    <name evidence="1" type="ORF">JQX14_21435</name>
</gene>
<name>A0A9Q2S2E3_9RHOB</name>
<dbReference type="AlphaFoldDB" id="A0A9Q2S2E3"/>
<sequence length="62" mass="6628">MTQQRHLIRATAFDDGTDFLTPDTRAAKRALDGAVLFRPQAPGVIPAASHIILPPLRGPPVA</sequence>
<evidence type="ECO:0000313" key="1">
    <source>
        <dbReference type="EMBL" id="MBM2357117.1"/>
    </source>
</evidence>
<proteinExistence type="predicted"/>
<dbReference type="EMBL" id="JAFBWN010000027">
    <property type="protein sequence ID" value="MBM2357117.1"/>
    <property type="molecule type" value="Genomic_DNA"/>
</dbReference>
<dbReference type="Proteomes" id="UP000809337">
    <property type="component" value="Unassembled WGS sequence"/>
</dbReference>
<accession>A0A9Q2S2E3</accession>
<reference evidence="1" key="1">
    <citation type="submission" date="2021-01" db="EMBL/GenBank/DDBJ databases">
        <title>Diatom-associated Roseobacters Show Island Model of Population Structure.</title>
        <authorList>
            <person name="Qu L."/>
            <person name="Feng X."/>
            <person name="Chen Y."/>
            <person name="Li L."/>
            <person name="Wang X."/>
            <person name="Hu Z."/>
            <person name="Wang H."/>
            <person name="Luo H."/>
        </authorList>
    </citation>
    <scope>NUCLEOTIDE SEQUENCE</scope>
    <source>
        <strain evidence="1">SM26-45</strain>
    </source>
</reference>
<comment type="caution">
    <text evidence="1">The sequence shown here is derived from an EMBL/GenBank/DDBJ whole genome shotgun (WGS) entry which is preliminary data.</text>
</comment>
<protein>
    <submittedName>
        <fullName evidence="1">Uncharacterized protein</fullName>
    </submittedName>
</protein>
<organism evidence="1 2">
    <name type="scientific">Pseudosulfitobacter pseudonitzschiae</name>
    <dbReference type="NCBI Taxonomy" id="1402135"/>
    <lineage>
        <taxon>Bacteria</taxon>
        <taxon>Pseudomonadati</taxon>
        <taxon>Pseudomonadota</taxon>
        <taxon>Alphaproteobacteria</taxon>
        <taxon>Rhodobacterales</taxon>
        <taxon>Roseobacteraceae</taxon>
        <taxon>Pseudosulfitobacter</taxon>
    </lineage>
</organism>
<evidence type="ECO:0000313" key="2">
    <source>
        <dbReference type="Proteomes" id="UP000809337"/>
    </source>
</evidence>